<dbReference type="SFLD" id="SFLDS00003">
    <property type="entry name" value="Haloacid_Dehalogenase"/>
    <property type="match status" value="1"/>
</dbReference>
<dbReference type="RefSeq" id="WP_101928867.1">
    <property type="nucleotide sequence ID" value="NZ_PKHW01000005.1"/>
</dbReference>
<evidence type="ECO:0000313" key="4">
    <source>
        <dbReference type="Proteomes" id="UP000234197"/>
    </source>
</evidence>
<accession>A0ABV0IDS3</accession>
<organism evidence="3 4">
    <name type="scientific">Veillonella parvula</name>
    <name type="common">Staphylococcus parvulus</name>
    <dbReference type="NCBI Taxonomy" id="29466"/>
    <lineage>
        <taxon>Bacteria</taxon>
        <taxon>Bacillati</taxon>
        <taxon>Bacillota</taxon>
        <taxon>Negativicutes</taxon>
        <taxon>Veillonellales</taxon>
        <taxon>Veillonellaceae</taxon>
        <taxon>Veillonella</taxon>
    </lineage>
</organism>
<dbReference type="NCBIfam" id="TIGR01533">
    <property type="entry name" value="lipo_e_P4"/>
    <property type="match status" value="1"/>
</dbReference>
<evidence type="ECO:0000256" key="1">
    <source>
        <dbReference type="ARBA" id="ARBA00022729"/>
    </source>
</evidence>
<protein>
    <submittedName>
        <fullName evidence="3">5'-nucleotidase, lipoprotein e(P4) family</fullName>
    </submittedName>
</protein>
<dbReference type="SFLD" id="SFLDG01125">
    <property type="entry name" value="C1.1:_Acid_Phosphatase_Like"/>
    <property type="match status" value="1"/>
</dbReference>
<dbReference type="PANTHER" id="PTHR31284">
    <property type="entry name" value="ACID PHOSPHATASE-LIKE PROTEIN"/>
    <property type="match status" value="1"/>
</dbReference>
<dbReference type="InterPro" id="IPR006423">
    <property type="entry name" value="Lipo_e_P4"/>
</dbReference>
<comment type="caution">
    <text evidence="3">The sequence shown here is derived from an EMBL/GenBank/DDBJ whole genome shotgun (WGS) entry which is preliminary data.</text>
</comment>
<dbReference type="EMBL" id="PKMC02000008">
    <property type="protein sequence ID" value="MEO9178814.1"/>
    <property type="molecule type" value="Genomic_DNA"/>
</dbReference>
<proteinExistence type="predicted"/>
<sequence>MKSSSLAWYVAVACMGGSLCVGSVVQANSLAMVKANNSVPAAIVMQAQAAQPVTVTADKNDKVSATANHTVTNNAVANNVVTNDVAAQEALKQKQQYQADTETMGLLWMRTSAEYRALAYQGYNVAINAVKMAVTDPYHQRKPLAIVLDADETVVDNTKLMGESIANGNGRFDAPWWRQAVHQGKSQAMPGAVEFLNEVHKQGVEIFYVSNRYAPVNLDVTIQNFKELGFPSVDKDHVLLFEKDSDKQPRFDMIAKKYYVVVYMGDNAGDFPIGTKGKTLAERNAIINAHKEDFGTTFVVFPNPAYGSWVSSLAKGYQNLSPEEQKQVNNQYLQQ</sequence>
<dbReference type="Proteomes" id="UP000234197">
    <property type="component" value="Unassembled WGS sequence"/>
</dbReference>
<dbReference type="Pfam" id="PF03767">
    <property type="entry name" value="Acid_phosphat_B"/>
    <property type="match status" value="1"/>
</dbReference>
<dbReference type="InterPro" id="IPR023214">
    <property type="entry name" value="HAD_sf"/>
</dbReference>
<reference evidence="3" key="2">
    <citation type="submission" date="2024-04" db="EMBL/GenBank/DDBJ databases">
        <title>Na.</title>
        <authorList>
            <person name="Choi B."/>
        </authorList>
    </citation>
    <scope>NUCLEOTIDE SEQUENCE</scope>
    <source>
        <strain evidence="3">UMB0138</strain>
    </source>
</reference>
<evidence type="ECO:0000256" key="2">
    <source>
        <dbReference type="SAM" id="SignalP"/>
    </source>
</evidence>
<feature type="chain" id="PRO_5047457599" evidence="2">
    <location>
        <begin position="28"/>
        <end position="335"/>
    </location>
</feature>
<dbReference type="PANTHER" id="PTHR31284:SF10">
    <property type="entry name" value="ACID PHOSPHATASE-LIKE PROTEIN"/>
    <property type="match status" value="1"/>
</dbReference>
<dbReference type="InterPro" id="IPR005519">
    <property type="entry name" value="Acid_phosphat_B-like"/>
</dbReference>
<feature type="signal peptide" evidence="2">
    <location>
        <begin position="1"/>
        <end position="27"/>
    </location>
</feature>
<reference evidence="3" key="1">
    <citation type="submission" date="2017-12" db="EMBL/GenBank/DDBJ databases">
        <authorList>
            <person name="Thomas-White K."/>
            <person name="Wolfe A.J."/>
        </authorList>
    </citation>
    <scope>NUCLEOTIDE SEQUENCE</scope>
    <source>
        <strain evidence="3">UMB0138</strain>
    </source>
</reference>
<dbReference type="InterPro" id="IPR036412">
    <property type="entry name" value="HAD-like_sf"/>
</dbReference>
<keyword evidence="3" id="KW-0449">Lipoprotein</keyword>
<name>A0ABV0IDS3_VEIPA</name>
<dbReference type="Gene3D" id="3.40.50.1000">
    <property type="entry name" value="HAD superfamily/HAD-like"/>
    <property type="match status" value="1"/>
</dbReference>
<keyword evidence="4" id="KW-1185">Reference proteome</keyword>
<gene>
    <name evidence="3" type="ORF">CYJ21_007620</name>
</gene>
<evidence type="ECO:0000313" key="3">
    <source>
        <dbReference type="EMBL" id="MEO9178814.1"/>
    </source>
</evidence>
<dbReference type="SUPFAM" id="SSF56784">
    <property type="entry name" value="HAD-like"/>
    <property type="match status" value="1"/>
</dbReference>
<keyword evidence="1 2" id="KW-0732">Signal</keyword>